<sequence length="193" mass="21480">MGNKPKKDKLGAVSKGAPMKHNERLICPASRGIWYSGELNFALEYGYKVHKADYHGYRVPERPQAKLLMNSLYGRLGMKDIFNQSAIVEDITAISIHHSISMNLKFESGVGYGMHTNVSIAAAITANARLIKGRLKDIVAYRISSNRIPFDLKYVNAEMGNLKSSRFFIAPGLSYIEEEGKDPTIRIEGMVNG</sequence>
<dbReference type="Proteomes" id="UP000789702">
    <property type="component" value="Unassembled WGS sequence"/>
</dbReference>
<evidence type="ECO:0000313" key="1">
    <source>
        <dbReference type="EMBL" id="CAG8491391.1"/>
    </source>
</evidence>
<name>A0ACA9KST4_9GLOM</name>
<protein>
    <submittedName>
        <fullName evidence="1">9653_t:CDS:1</fullName>
    </submittedName>
</protein>
<gene>
    <name evidence="1" type="ORF">DHETER_LOCUS2570</name>
</gene>
<organism evidence="1 2">
    <name type="scientific">Dentiscutata heterogama</name>
    <dbReference type="NCBI Taxonomy" id="1316150"/>
    <lineage>
        <taxon>Eukaryota</taxon>
        <taxon>Fungi</taxon>
        <taxon>Fungi incertae sedis</taxon>
        <taxon>Mucoromycota</taxon>
        <taxon>Glomeromycotina</taxon>
        <taxon>Glomeromycetes</taxon>
        <taxon>Diversisporales</taxon>
        <taxon>Gigasporaceae</taxon>
        <taxon>Dentiscutata</taxon>
    </lineage>
</organism>
<reference evidence="1" key="1">
    <citation type="submission" date="2021-06" db="EMBL/GenBank/DDBJ databases">
        <authorList>
            <person name="Kallberg Y."/>
            <person name="Tangrot J."/>
            <person name="Rosling A."/>
        </authorList>
    </citation>
    <scope>NUCLEOTIDE SEQUENCE</scope>
    <source>
        <strain evidence="1">IL203A</strain>
    </source>
</reference>
<comment type="caution">
    <text evidence="1">The sequence shown here is derived from an EMBL/GenBank/DDBJ whole genome shotgun (WGS) entry which is preliminary data.</text>
</comment>
<evidence type="ECO:0000313" key="2">
    <source>
        <dbReference type="Proteomes" id="UP000789702"/>
    </source>
</evidence>
<proteinExistence type="predicted"/>
<accession>A0ACA9KST4</accession>
<keyword evidence="2" id="KW-1185">Reference proteome</keyword>
<dbReference type="EMBL" id="CAJVPU010001909">
    <property type="protein sequence ID" value="CAG8491391.1"/>
    <property type="molecule type" value="Genomic_DNA"/>
</dbReference>